<feature type="transmembrane region" description="Helical" evidence="1">
    <location>
        <begin position="226"/>
        <end position="245"/>
    </location>
</feature>
<reference evidence="2 3" key="1">
    <citation type="journal article" date="2014" name="Gene">
        <title>A comparative genomic analysis of the alkalitolerant soil bacterium Bacillus lehensis G1.</title>
        <authorList>
            <person name="Noor Y.M."/>
            <person name="Samsulrizal N.H."/>
            <person name="Jema'on N.A."/>
            <person name="Low K.O."/>
            <person name="Ramli A.N."/>
            <person name="Alias N.I."/>
            <person name="Damis S.I."/>
            <person name="Fuzi S.F."/>
            <person name="Isa M.N."/>
            <person name="Murad A.M."/>
            <person name="Raih M.F."/>
            <person name="Bakar F.D."/>
            <person name="Najimudin N."/>
            <person name="Mahadi N.M."/>
            <person name="Illias R.M."/>
        </authorList>
    </citation>
    <scope>NUCLEOTIDE SEQUENCE [LARGE SCALE GENOMIC DNA]</scope>
    <source>
        <strain evidence="2 3">G1</strain>
    </source>
</reference>
<evidence type="ECO:0000313" key="2">
    <source>
        <dbReference type="EMBL" id="AIC95637.1"/>
    </source>
</evidence>
<feature type="transmembrane region" description="Helical" evidence="1">
    <location>
        <begin position="191"/>
        <end position="214"/>
    </location>
</feature>
<evidence type="ECO:0000256" key="1">
    <source>
        <dbReference type="SAM" id="Phobius"/>
    </source>
</evidence>
<dbReference type="AlphaFoldDB" id="A0A060LZQ6"/>
<keyword evidence="1" id="KW-0812">Transmembrane</keyword>
<feature type="transmembrane region" description="Helical" evidence="1">
    <location>
        <begin position="82"/>
        <end position="102"/>
    </location>
</feature>
<feature type="transmembrane region" description="Helical" evidence="1">
    <location>
        <begin position="150"/>
        <end position="171"/>
    </location>
</feature>
<keyword evidence="1" id="KW-0472">Membrane</keyword>
<dbReference type="Pfam" id="PF01066">
    <property type="entry name" value="CDP-OH_P_transf"/>
    <property type="match status" value="1"/>
</dbReference>
<dbReference type="Gene3D" id="1.20.120.1760">
    <property type="match status" value="1"/>
</dbReference>
<dbReference type="InterPro" id="IPR000462">
    <property type="entry name" value="CDP-OH_P_trans"/>
</dbReference>
<gene>
    <name evidence="2" type="ORF">BleG1_3073</name>
</gene>
<sequence length="254" mass="28964">MKHEMIASTWFDTKRIKELREQSQSYSAKEDLWSWYVLRRISIFVTILFIKLKLTPNAISWLSALFVVSSGGWLIQATPLGFIMAFVFYNLGYLFDCVDGEVARLTKNTSKKGYFIDLLIQGATLPVFLSIPLGLLVINGSLQLKGLELIGLYSVILFIIMALFVPIAYQLTRSSAQDERDPVNKIRTKSVVFEFAGVLLGLPGFFATLLLVTLVSGFQTVLWQEWYMILFLFIFILKVIARFFITVKSFPKEP</sequence>
<protein>
    <recommendedName>
        <fullName evidence="4">CDP-alcohol phosphatidyltransferase</fullName>
    </recommendedName>
</protein>
<accession>A0A060LZQ6</accession>
<feature type="transmembrane region" description="Helical" evidence="1">
    <location>
        <begin position="114"/>
        <end position="138"/>
    </location>
</feature>
<dbReference type="HOGENOM" id="CLU_1109694_0_0_9"/>
<organism evidence="2 3">
    <name type="scientific">Shouchella lehensis G1</name>
    <dbReference type="NCBI Taxonomy" id="1246626"/>
    <lineage>
        <taxon>Bacteria</taxon>
        <taxon>Bacillati</taxon>
        <taxon>Bacillota</taxon>
        <taxon>Bacilli</taxon>
        <taxon>Bacillales</taxon>
        <taxon>Bacillaceae</taxon>
        <taxon>Shouchella</taxon>
    </lineage>
</organism>
<dbReference type="GO" id="GO:0016780">
    <property type="term" value="F:phosphotransferase activity, for other substituted phosphate groups"/>
    <property type="evidence" value="ECO:0007669"/>
    <property type="project" value="InterPro"/>
</dbReference>
<keyword evidence="3" id="KW-1185">Reference proteome</keyword>
<dbReference type="EMBL" id="CP003923">
    <property type="protein sequence ID" value="AIC95637.1"/>
    <property type="molecule type" value="Genomic_DNA"/>
</dbReference>
<evidence type="ECO:0008006" key="4">
    <source>
        <dbReference type="Google" id="ProtNLM"/>
    </source>
</evidence>
<dbReference type="InterPro" id="IPR043130">
    <property type="entry name" value="CDP-OH_PTrfase_TM_dom"/>
</dbReference>
<dbReference type="OrthoDB" id="269185at2"/>
<name>A0A060LZQ6_9BACI</name>
<feature type="transmembrane region" description="Helical" evidence="1">
    <location>
        <begin position="33"/>
        <end position="52"/>
    </location>
</feature>
<dbReference type="RefSeq" id="WP_038482737.1">
    <property type="nucleotide sequence ID" value="NZ_CP003923.1"/>
</dbReference>
<dbReference type="Proteomes" id="UP000027142">
    <property type="component" value="Chromosome"/>
</dbReference>
<proteinExistence type="predicted"/>
<dbReference type="GO" id="GO:0008654">
    <property type="term" value="P:phospholipid biosynthetic process"/>
    <property type="evidence" value="ECO:0007669"/>
    <property type="project" value="InterPro"/>
</dbReference>
<dbReference type="KEGG" id="ble:BleG1_3073"/>
<dbReference type="eggNOG" id="COG0558">
    <property type="taxonomic scope" value="Bacteria"/>
</dbReference>
<evidence type="ECO:0000313" key="3">
    <source>
        <dbReference type="Proteomes" id="UP000027142"/>
    </source>
</evidence>
<dbReference type="PATRIC" id="fig|1246626.3.peg.3065"/>
<keyword evidence="1" id="KW-1133">Transmembrane helix</keyword>
<dbReference type="STRING" id="1246626.BleG1_3073"/>
<dbReference type="GO" id="GO:0016020">
    <property type="term" value="C:membrane"/>
    <property type="evidence" value="ECO:0007669"/>
    <property type="project" value="InterPro"/>
</dbReference>